<feature type="compositionally biased region" description="Basic and acidic residues" evidence="1">
    <location>
        <begin position="270"/>
        <end position="280"/>
    </location>
</feature>
<name>A0A1F8GPW3_9BACT</name>
<feature type="compositionally biased region" description="Basic and acidic residues" evidence="1">
    <location>
        <begin position="217"/>
        <end position="240"/>
    </location>
</feature>
<proteinExistence type="predicted"/>
<comment type="caution">
    <text evidence="2">The sequence shown here is derived from an EMBL/GenBank/DDBJ whole genome shotgun (WGS) entry which is preliminary data.</text>
</comment>
<feature type="compositionally biased region" description="Basic and acidic residues" evidence="1">
    <location>
        <begin position="174"/>
        <end position="189"/>
    </location>
</feature>
<feature type="region of interest" description="Disordered" evidence="1">
    <location>
        <begin position="174"/>
        <end position="193"/>
    </location>
</feature>
<accession>A0A1F8GPW3</accession>
<dbReference type="EMBL" id="MGKO01000010">
    <property type="protein sequence ID" value="OGN27462.1"/>
    <property type="molecule type" value="Genomic_DNA"/>
</dbReference>
<dbReference type="Proteomes" id="UP000178444">
    <property type="component" value="Unassembled WGS sequence"/>
</dbReference>
<reference evidence="2 3" key="1">
    <citation type="journal article" date="2016" name="Nat. Commun.">
        <title>Thousands of microbial genomes shed light on interconnected biogeochemical processes in an aquifer system.</title>
        <authorList>
            <person name="Anantharaman K."/>
            <person name="Brown C.T."/>
            <person name="Hug L.A."/>
            <person name="Sharon I."/>
            <person name="Castelle C.J."/>
            <person name="Probst A.J."/>
            <person name="Thomas B.C."/>
            <person name="Singh A."/>
            <person name="Wilkins M.J."/>
            <person name="Karaoz U."/>
            <person name="Brodie E.L."/>
            <person name="Williams K.H."/>
            <person name="Hubbard S.S."/>
            <person name="Banfield J.F."/>
        </authorList>
    </citation>
    <scope>NUCLEOTIDE SEQUENCE [LARGE SCALE GENOMIC DNA]</scope>
</reference>
<evidence type="ECO:0000313" key="3">
    <source>
        <dbReference type="Proteomes" id="UP000178444"/>
    </source>
</evidence>
<feature type="region of interest" description="Disordered" evidence="1">
    <location>
        <begin position="217"/>
        <end position="280"/>
    </location>
</feature>
<evidence type="ECO:0000256" key="1">
    <source>
        <dbReference type="SAM" id="MobiDB-lite"/>
    </source>
</evidence>
<dbReference type="AlphaFoldDB" id="A0A1F8GPW3"/>
<evidence type="ECO:0000313" key="2">
    <source>
        <dbReference type="EMBL" id="OGN27462.1"/>
    </source>
</evidence>
<protein>
    <submittedName>
        <fullName evidence="2">Uncharacterized protein</fullName>
    </submittedName>
</protein>
<gene>
    <name evidence="2" type="ORF">A2941_02350</name>
</gene>
<organism evidence="2 3">
    <name type="scientific">Candidatus Yanofskybacteria bacterium RIFCSPLOWO2_01_FULL_49_17</name>
    <dbReference type="NCBI Taxonomy" id="1802700"/>
    <lineage>
        <taxon>Bacteria</taxon>
        <taxon>Candidatus Yanofskyibacteriota</taxon>
    </lineage>
</organism>
<sequence length="280" mass="31282">MEDISNVPLVSELLHVAAEEINEGRKASKQEFQFTKPAHRRVMNSFFPGELKKHFAGQFNVELLEVEFAILDLEKAKGNRKELEADNHDLVTCAVGIRHVCAEQFLPKSWVKVIAGKDGPFEKALGNYSPDLAEDEAVAVCPRCQDVLCENIKKSNAAIVAGCETCQELDRTGAEGRHNDHATSEENRTVPKLPRFLSGDAAAEAVERRRNAIERSAEWQKRNSERRSTASREQAEDVGKHIKLLAKRSQFVPQLKRGYSAKHGRGNGNDGRDRQNGYHG</sequence>